<gene>
    <name evidence="2" type="ORF">RJT34_14777</name>
</gene>
<accession>A0AAN9PLE7</accession>
<protein>
    <submittedName>
        <fullName evidence="2">Uncharacterized protein</fullName>
    </submittedName>
</protein>
<feature type="transmembrane region" description="Helical" evidence="1">
    <location>
        <begin position="107"/>
        <end position="125"/>
    </location>
</feature>
<evidence type="ECO:0000256" key="1">
    <source>
        <dbReference type="SAM" id="Phobius"/>
    </source>
</evidence>
<proteinExistence type="predicted"/>
<keyword evidence="3" id="KW-1185">Reference proteome</keyword>
<sequence>MTLMFHSQLTISYKTLSSFYPFHLLCNCNSALPWPQTPWLASSPVLILLTPVSSSNISHIAVNLHQKRVEFVTMRLDIRKMESCLWLVMCVDFLFVGHAMSMRGVRGTGVVLIATLAIGVTKVVLE</sequence>
<keyword evidence="1" id="KW-0812">Transmembrane</keyword>
<dbReference type="Proteomes" id="UP001359559">
    <property type="component" value="Unassembled WGS sequence"/>
</dbReference>
<organism evidence="2 3">
    <name type="scientific">Clitoria ternatea</name>
    <name type="common">Butterfly pea</name>
    <dbReference type="NCBI Taxonomy" id="43366"/>
    <lineage>
        <taxon>Eukaryota</taxon>
        <taxon>Viridiplantae</taxon>
        <taxon>Streptophyta</taxon>
        <taxon>Embryophyta</taxon>
        <taxon>Tracheophyta</taxon>
        <taxon>Spermatophyta</taxon>
        <taxon>Magnoliopsida</taxon>
        <taxon>eudicotyledons</taxon>
        <taxon>Gunneridae</taxon>
        <taxon>Pentapetalae</taxon>
        <taxon>rosids</taxon>
        <taxon>fabids</taxon>
        <taxon>Fabales</taxon>
        <taxon>Fabaceae</taxon>
        <taxon>Papilionoideae</taxon>
        <taxon>50 kb inversion clade</taxon>
        <taxon>NPAAA clade</taxon>
        <taxon>indigoferoid/millettioid clade</taxon>
        <taxon>Phaseoleae</taxon>
        <taxon>Clitoria</taxon>
    </lineage>
</organism>
<keyword evidence="1" id="KW-0472">Membrane</keyword>
<feature type="transmembrane region" description="Helical" evidence="1">
    <location>
        <begin position="83"/>
        <end position="101"/>
    </location>
</feature>
<keyword evidence="1" id="KW-1133">Transmembrane helix</keyword>
<dbReference type="AlphaFoldDB" id="A0AAN9PLE7"/>
<evidence type="ECO:0000313" key="3">
    <source>
        <dbReference type="Proteomes" id="UP001359559"/>
    </source>
</evidence>
<dbReference type="EMBL" id="JAYKXN010000003">
    <property type="protein sequence ID" value="KAK7303860.1"/>
    <property type="molecule type" value="Genomic_DNA"/>
</dbReference>
<reference evidence="2 3" key="1">
    <citation type="submission" date="2024-01" db="EMBL/GenBank/DDBJ databases">
        <title>The genomes of 5 underutilized Papilionoideae crops provide insights into root nodulation and disease resistance.</title>
        <authorList>
            <person name="Yuan L."/>
        </authorList>
    </citation>
    <scope>NUCLEOTIDE SEQUENCE [LARGE SCALE GENOMIC DNA]</scope>
    <source>
        <strain evidence="2">LY-2023</strain>
        <tissue evidence="2">Leaf</tissue>
    </source>
</reference>
<name>A0AAN9PLE7_CLITE</name>
<comment type="caution">
    <text evidence="2">The sequence shown here is derived from an EMBL/GenBank/DDBJ whole genome shotgun (WGS) entry which is preliminary data.</text>
</comment>
<evidence type="ECO:0000313" key="2">
    <source>
        <dbReference type="EMBL" id="KAK7303860.1"/>
    </source>
</evidence>